<reference evidence="3" key="1">
    <citation type="submission" date="2021-06" db="EMBL/GenBank/DDBJ databases">
        <authorList>
            <person name="Kallberg Y."/>
            <person name="Tangrot J."/>
            <person name="Rosling A."/>
        </authorList>
    </citation>
    <scope>NUCLEOTIDE SEQUENCE</scope>
    <source>
        <strain evidence="3">IA702</strain>
    </source>
</reference>
<organism evidence="3 4">
    <name type="scientific">Paraglomus occultum</name>
    <dbReference type="NCBI Taxonomy" id="144539"/>
    <lineage>
        <taxon>Eukaryota</taxon>
        <taxon>Fungi</taxon>
        <taxon>Fungi incertae sedis</taxon>
        <taxon>Mucoromycota</taxon>
        <taxon>Glomeromycotina</taxon>
        <taxon>Glomeromycetes</taxon>
        <taxon>Paraglomerales</taxon>
        <taxon>Paraglomeraceae</taxon>
        <taxon>Paraglomus</taxon>
    </lineage>
</organism>
<dbReference type="AlphaFoldDB" id="A0A9N9A732"/>
<evidence type="ECO:0000313" key="3">
    <source>
        <dbReference type="EMBL" id="CAG8519830.1"/>
    </source>
</evidence>
<dbReference type="Gene3D" id="2.60.40.420">
    <property type="entry name" value="Cupredoxins - blue copper proteins"/>
    <property type="match status" value="1"/>
</dbReference>
<protein>
    <submittedName>
        <fullName evidence="3">3098_t:CDS:1</fullName>
    </submittedName>
</protein>
<sequence length="150" mass="16212">MFALKPTLITLYTLHTLFTVVFSATITIRVGDGGNQFVPNTVSVHLGDVIEWIWSNSTKGLHSVTQADKADSCSQLAGGLFAGVGILFIPCAVCIYWRCKAVKERKEIDKLNSANNSQQSSSSGGRSNGSRTKKRDNGPAIFFLKGEATQ</sequence>
<evidence type="ECO:0000256" key="1">
    <source>
        <dbReference type="SAM" id="MobiDB-lite"/>
    </source>
</evidence>
<keyword evidence="2" id="KW-1133">Transmembrane helix</keyword>
<feature type="transmembrane region" description="Helical" evidence="2">
    <location>
        <begin position="76"/>
        <end position="97"/>
    </location>
</feature>
<evidence type="ECO:0000256" key="2">
    <source>
        <dbReference type="SAM" id="Phobius"/>
    </source>
</evidence>
<comment type="caution">
    <text evidence="3">The sequence shown here is derived from an EMBL/GenBank/DDBJ whole genome shotgun (WGS) entry which is preliminary data.</text>
</comment>
<gene>
    <name evidence="3" type="ORF">POCULU_LOCUS3512</name>
</gene>
<dbReference type="InterPro" id="IPR008972">
    <property type="entry name" value="Cupredoxin"/>
</dbReference>
<keyword evidence="2" id="KW-0812">Transmembrane</keyword>
<accession>A0A9N9A732</accession>
<feature type="compositionally biased region" description="Low complexity" evidence="1">
    <location>
        <begin position="112"/>
        <end position="130"/>
    </location>
</feature>
<evidence type="ECO:0000313" key="4">
    <source>
        <dbReference type="Proteomes" id="UP000789572"/>
    </source>
</evidence>
<dbReference type="EMBL" id="CAJVPJ010000392">
    <property type="protein sequence ID" value="CAG8519830.1"/>
    <property type="molecule type" value="Genomic_DNA"/>
</dbReference>
<feature type="region of interest" description="Disordered" evidence="1">
    <location>
        <begin position="110"/>
        <end position="150"/>
    </location>
</feature>
<dbReference type="CDD" id="cd00920">
    <property type="entry name" value="Cupredoxin"/>
    <property type="match status" value="1"/>
</dbReference>
<dbReference type="Proteomes" id="UP000789572">
    <property type="component" value="Unassembled WGS sequence"/>
</dbReference>
<name>A0A9N9A732_9GLOM</name>
<proteinExistence type="predicted"/>
<keyword evidence="2" id="KW-0472">Membrane</keyword>
<keyword evidence="4" id="KW-1185">Reference proteome</keyword>
<dbReference type="SUPFAM" id="SSF49503">
    <property type="entry name" value="Cupredoxins"/>
    <property type="match status" value="1"/>
</dbReference>